<keyword evidence="3" id="KW-0349">Heme</keyword>
<dbReference type="Proteomes" id="UP001150238">
    <property type="component" value="Unassembled WGS sequence"/>
</dbReference>
<evidence type="ECO:0000256" key="4">
    <source>
        <dbReference type="ARBA" id="ARBA00022723"/>
    </source>
</evidence>
<comment type="caution">
    <text evidence="9">The sequence shown here is derived from an EMBL/GenBank/DDBJ whole genome shotgun (WGS) entry which is preliminary data.</text>
</comment>
<dbReference type="GO" id="GO:0020037">
    <property type="term" value="F:heme binding"/>
    <property type="evidence" value="ECO:0007669"/>
    <property type="project" value="InterPro"/>
</dbReference>
<evidence type="ECO:0000256" key="2">
    <source>
        <dbReference type="ARBA" id="ARBA00010617"/>
    </source>
</evidence>
<dbReference type="GO" id="GO:0004497">
    <property type="term" value="F:monooxygenase activity"/>
    <property type="evidence" value="ECO:0007669"/>
    <property type="project" value="UniProtKB-KW"/>
</dbReference>
<keyword evidence="5" id="KW-0560">Oxidoreductase</keyword>
<sequence>MALTVVALLVLSLLIYYCSQLKSSRRCPLPPGPEKLPIVENLFHIPNGGFIWLEYAQMCRKYKSDIIHLGALGNSIVVLNSIKTVNDLLDIKSSIYSSRPRTVMLGELMGWGSSTVLRPNDDLWKEQRKIMNQAMPPNDTQRFHPKLLNLTHDLLRALPHSDDVVKTLRT</sequence>
<gene>
    <name evidence="9" type="ORF">C8J55DRAFT_89320</name>
</gene>
<protein>
    <submittedName>
        <fullName evidence="9">Cytochrome P450</fullName>
    </submittedName>
</protein>
<reference evidence="9" key="1">
    <citation type="submission" date="2022-08" db="EMBL/GenBank/DDBJ databases">
        <authorList>
            <consortium name="DOE Joint Genome Institute"/>
            <person name="Min B."/>
            <person name="Riley R."/>
            <person name="Sierra-Patev S."/>
            <person name="Naranjo-Ortiz M."/>
            <person name="Looney B."/>
            <person name="Konkel Z."/>
            <person name="Slot J.C."/>
            <person name="Sakamoto Y."/>
            <person name="Steenwyk J.L."/>
            <person name="Rokas A."/>
            <person name="Carro J."/>
            <person name="Camarero S."/>
            <person name="Ferreira P."/>
            <person name="Molpeceres G."/>
            <person name="Ruiz-Duenas F.J."/>
            <person name="Serrano A."/>
            <person name="Henrissat B."/>
            <person name="Drula E."/>
            <person name="Hughes K.W."/>
            <person name="Mata J.L."/>
            <person name="Ishikawa N.K."/>
            <person name="Vargas-Isla R."/>
            <person name="Ushijima S."/>
            <person name="Smith C.A."/>
            <person name="Ahrendt S."/>
            <person name="Andreopoulos W."/>
            <person name="He G."/>
            <person name="Labutti K."/>
            <person name="Lipzen A."/>
            <person name="Ng V."/>
            <person name="Sandor L."/>
            <person name="Barry K."/>
            <person name="Martinez A.T."/>
            <person name="Xiao Y."/>
            <person name="Gibbons J.G."/>
            <person name="Terashima K."/>
            <person name="Hibbett D.S."/>
            <person name="Grigoriev I.V."/>
        </authorList>
    </citation>
    <scope>NUCLEOTIDE SEQUENCE</scope>
    <source>
        <strain evidence="9">Sp2 HRB7682 ss15</strain>
    </source>
</reference>
<evidence type="ECO:0000313" key="9">
    <source>
        <dbReference type="EMBL" id="KAJ4477814.1"/>
    </source>
</evidence>
<dbReference type="Pfam" id="PF00067">
    <property type="entry name" value="p450"/>
    <property type="match status" value="1"/>
</dbReference>
<evidence type="ECO:0000256" key="1">
    <source>
        <dbReference type="ARBA" id="ARBA00001971"/>
    </source>
</evidence>
<dbReference type="GO" id="GO:0005506">
    <property type="term" value="F:iron ion binding"/>
    <property type="evidence" value="ECO:0007669"/>
    <property type="project" value="InterPro"/>
</dbReference>
<feature type="signal peptide" evidence="8">
    <location>
        <begin position="1"/>
        <end position="20"/>
    </location>
</feature>
<comment type="similarity">
    <text evidence="2">Belongs to the cytochrome P450 family.</text>
</comment>
<dbReference type="InterPro" id="IPR036396">
    <property type="entry name" value="Cyt_P450_sf"/>
</dbReference>
<feature type="chain" id="PRO_5040975145" evidence="8">
    <location>
        <begin position="21"/>
        <end position="170"/>
    </location>
</feature>
<dbReference type="InterPro" id="IPR050364">
    <property type="entry name" value="Cytochrome_P450_fung"/>
</dbReference>
<keyword evidence="8" id="KW-0732">Signal</keyword>
<name>A0A9W9AAY3_9AGAR</name>
<dbReference type="PANTHER" id="PTHR46300">
    <property type="entry name" value="P450, PUTATIVE (EUROFUNG)-RELATED-RELATED"/>
    <property type="match status" value="1"/>
</dbReference>
<comment type="cofactor">
    <cofactor evidence="1">
        <name>heme</name>
        <dbReference type="ChEBI" id="CHEBI:30413"/>
    </cofactor>
</comment>
<accession>A0A9W9AAY3</accession>
<keyword evidence="6" id="KW-0408">Iron</keyword>
<proteinExistence type="inferred from homology"/>
<evidence type="ECO:0000256" key="7">
    <source>
        <dbReference type="ARBA" id="ARBA00023033"/>
    </source>
</evidence>
<evidence type="ECO:0000256" key="3">
    <source>
        <dbReference type="ARBA" id="ARBA00022617"/>
    </source>
</evidence>
<keyword evidence="4" id="KW-0479">Metal-binding</keyword>
<dbReference type="InterPro" id="IPR001128">
    <property type="entry name" value="Cyt_P450"/>
</dbReference>
<organism evidence="9 10">
    <name type="scientific">Lentinula lateritia</name>
    <dbReference type="NCBI Taxonomy" id="40482"/>
    <lineage>
        <taxon>Eukaryota</taxon>
        <taxon>Fungi</taxon>
        <taxon>Dikarya</taxon>
        <taxon>Basidiomycota</taxon>
        <taxon>Agaricomycotina</taxon>
        <taxon>Agaricomycetes</taxon>
        <taxon>Agaricomycetidae</taxon>
        <taxon>Agaricales</taxon>
        <taxon>Marasmiineae</taxon>
        <taxon>Omphalotaceae</taxon>
        <taxon>Lentinula</taxon>
    </lineage>
</organism>
<dbReference type="Gene3D" id="1.10.630.10">
    <property type="entry name" value="Cytochrome P450"/>
    <property type="match status" value="1"/>
</dbReference>
<dbReference type="EMBL" id="JANVFS010000018">
    <property type="protein sequence ID" value="KAJ4477814.1"/>
    <property type="molecule type" value="Genomic_DNA"/>
</dbReference>
<keyword evidence="7" id="KW-0503">Monooxygenase</keyword>
<dbReference type="GO" id="GO:0016705">
    <property type="term" value="F:oxidoreductase activity, acting on paired donors, with incorporation or reduction of molecular oxygen"/>
    <property type="evidence" value="ECO:0007669"/>
    <property type="project" value="InterPro"/>
</dbReference>
<dbReference type="SUPFAM" id="SSF48264">
    <property type="entry name" value="Cytochrome P450"/>
    <property type="match status" value="1"/>
</dbReference>
<evidence type="ECO:0000256" key="5">
    <source>
        <dbReference type="ARBA" id="ARBA00023002"/>
    </source>
</evidence>
<reference evidence="9" key="2">
    <citation type="journal article" date="2023" name="Proc. Natl. Acad. Sci. U.S.A.">
        <title>A global phylogenomic analysis of the shiitake genus Lentinula.</title>
        <authorList>
            <person name="Sierra-Patev S."/>
            <person name="Min B."/>
            <person name="Naranjo-Ortiz M."/>
            <person name="Looney B."/>
            <person name="Konkel Z."/>
            <person name="Slot J.C."/>
            <person name="Sakamoto Y."/>
            <person name="Steenwyk J.L."/>
            <person name="Rokas A."/>
            <person name="Carro J."/>
            <person name="Camarero S."/>
            <person name="Ferreira P."/>
            <person name="Molpeceres G."/>
            <person name="Ruiz-Duenas F.J."/>
            <person name="Serrano A."/>
            <person name="Henrissat B."/>
            <person name="Drula E."/>
            <person name="Hughes K.W."/>
            <person name="Mata J.L."/>
            <person name="Ishikawa N.K."/>
            <person name="Vargas-Isla R."/>
            <person name="Ushijima S."/>
            <person name="Smith C.A."/>
            <person name="Donoghue J."/>
            <person name="Ahrendt S."/>
            <person name="Andreopoulos W."/>
            <person name="He G."/>
            <person name="LaButti K."/>
            <person name="Lipzen A."/>
            <person name="Ng V."/>
            <person name="Riley R."/>
            <person name="Sandor L."/>
            <person name="Barry K."/>
            <person name="Martinez A.T."/>
            <person name="Xiao Y."/>
            <person name="Gibbons J.G."/>
            <person name="Terashima K."/>
            <person name="Grigoriev I.V."/>
            <person name="Hibbett D."/>
        </authorList>
    </citation>
    <scope>NUCLEOTIDE SEQUENCE</scope>
    <source>
        <strain evidence="9">Sp2 HRB7682 ss15</strain>
    </source>
</reference>
<evidence type="ECO:0000256" key="8">
    <source>
        <dbReference type="SAM" id="SignalP"/>
    </source>
</evidence>
<evidence type="ECO:0000313" key="10">
    <source>
        <dbReference type="Proteomes" id="UP001150238"/>
    </source>
</evidence>
<dbReference type="AlphaFoldDB" id="A0A9W9AAY3"/>
<evidence type="ECO:0000256" key="6">
    <source>
        <dbReference type="ARBA" id="ARBA00023004"/>
    </source>
</evidence>